<dbReference type="InterPro" id="IPR027065">
    <property type="entry name" value="Lon_Prtase"/>
</dbReference>
<comment type="similarity">
    <text evidence="1">Belongs to the peptidase S16 family.</text>
</comment>
<dbReference type="SUPFAM" id="SSF54211">
    <property type="entry name" value="Ribosomal protein S5 domain 2-like"/>
    <property type="match status" value="1"/>
</dbReference>
<keyword evidence="3" id="KW-1185">Reference proteome</keyword>
<evidence type="ECO:0000313" key="3">
    <source>
        <dbReference type="Proteomes" id="UP000298218"/>
    </source>
</evidence>
<comment type="catalytic activity">
    <reaction evidence="1">
        <text>Hydrolysis of proteins in presence of ATP.</text>
        <dbReference type="EC" id="3.4.21.53"/>
    </reaction>
</comment>
<dbReference type="PROSITE" id="PS51786">
    <property type="entry name" value="LON_PROTEOLYTIC"/>
    <property type="match status" value="1"/>
</dbReference>
<dbReference type="AlphaFoldDB" id="A0A4Y8KWA8"/>
<keyword evidence="1" id="KW-0720">Serine protease</keyword>
<comment type="caution">
    <text evidence="2">The sequence shown here is derived from an EMBL/GenBank/DDBJ whole genome shotgun (WGS) entry which is preliminary data.</text>
</comment>
<dbReference type="InterPro" id="IPR020568">
    <property type="entry name" value="Ribosomal_Su5_D2-typ_SF"/>
</dbReference>
<dbReference type="Proteomes" id="UP000298218">
    <property type="component" value="Unassembled WGS sequence"/>
</dbReference>
<evidence type="ECO:0000256" key="1">
    <source>
        <dbReference type="PROSITE-ProRule" id="PRU01122"/>
    </source>
</evidence>
<feature type="active site" evidence="1">
    <location>
        <position position="306"/>
    </location>
</feature>
<organism evidence="2 3">
    <name type="scientific">Cryobacterium psychrophilum</name>
    <dbReference type="NCBI Taxonomy" id="41988"/>
    <lineage>
        <taxon>Bacteria</taxon>
        <taxon>Bacillati</taxon>
        <taxon>Actinomycetota</taxon>
        <taxon>Actinomycetes</taxon>
        <taxon>Micrococcales</taxon>
        <taxon>Microbacteriaceae</taxon>
        <taxon>Cryobacterium</taxon>
    </lineage>
</organism>
<proteinExistence type="inferred from homology"/>
<reference evidence="2 3" key="1">
    <citation type="submission" date="2019-03" db="EMBL/GenBank/DDBJ databases">
        <title>Genomics of glacier-inhabiting Cryobacterium strains.</title>
        <authorList>
            <person name="Liu Q."/>
            <person name="Xin Y.-H."/>
        </authorList>
    </citation>
    <scope>NUCLEOTIDE SEQUENCE [LARGE SCALE GENOMIC DNA]</scope>
    <source>
        <strain evidence="2 3">CGMCC 1.4292</strain>
    </source>
</reference>
<keyword evidence="1" id="KW-0378">Hydrolase</keyword>
<dbReference type="InterPro" id="IPR036034">
    <property type="entry name" value="PDZ_sf"/>
</dbReference>
<dbReference type="InterPro" id="IPR001478">
    <property type="entry name" value="PDZ"/>
</dbReference>
<dbReference type="GO" id="GO:0006508">
    <property type="term" value="P:proteolysis"/>
    <property type="evidence" value="ECO:0007669"/>
    <property type="project" value="UniProtKB-KW"/>
</dbReference>
<sequence length="369" mass="37889">MALFTDESTASADAPRRRGGLKGWAVLGVALVAGIALGVVPSPYVIEQPGPVFNTLGTATNADDVETPLIHIDGEPVYPTKGSLDLLTVSLFGNQETRPSWLAVAGAWLDPSKAVIPVDQVFPVGITSEQRDTRNQAAMVNSQQDAIAAALTHLEYDYPMTVSVVGLPDDSPAAGLLAAGDVVTSIDDTPVRSISELRAALQVAGTDAPVVVGITRDGTALTESVAPVRNAGSVVLGIGVTTNYTFPFTVELELDRVGGPSAGMMFALGIIDKLTPGELQGGASVAGTGTIDQAGTVGTIGGIQQKLYGAKDAGADWFLAPAENCDEVTGHIPKGLTVFSVQTLDDALAALDVIRTGDDPSSLPTCATK</sequence>
<dbReference type="OrthoDB" id="2356897at2"/>
<dbReference type="RefSeq" id="WP_134173783.1">
    <property type="nucleotide sequence ID" value="NZ_SODI01000001.1"/>
</dbReference>
<dbReference type="GO" id="GO:0004252">
    <property type="term" value="F:serine-type endopeptidase activity"/>
    <property type="evidence" value="ECO:0007669"/>
    <property type="project" value="UniProtKB-UniRule"/>
</dbReference>
<dbReference type="PANTHER" id="PTHR10046">
    <property type="entry name" value="ATP DEPENDENT LON PROTEASE FAMILY MEMBER"/>
    <property type="match status" value="1"/>
</dbReference>
<dbReference type="GO" id="GO:0005524">
    <property type="term" value="F:ATP binding"/>
    <property type="evidence" value="ECO:0007669"/>
    <property type="project" value="InterPro"/>
</dbReference>
<evidence type="ECO:0000313" key="2">
    <source>
        <dbReference type="EMBL" id="TFD80801.1"/>
    </source>
</evidence>
<dbReference type="Pfam" id="PF05362">
    <property type="entry name" value="Lon_C"/>
    <property type="match status" value="1"/>
</dbReference>
<dbReference type="EMBL" id="SOHQ01000013">
    <property type="protein sequence ID" value="TFD80801.1"/>
    <property type="molecule type" value="Genomic_DNA"/>
</dbReference>
<dbReference type="SUPFAM" id="SSF50156">
    <property type="entry name" value="PDZ domain-like"/>
    <property type="match status" value="1"/>
</dbReference>
<dbReference type="EC" id="3.4.21.53" evidence="1"/>
<accession>A0A4Y8KWA8</accession>
<dbReference type="InterPro" id="IPR008269">
    <property type="entry name" value="Lon_proteolytic"/>
</dbReference>
<dbReference type="GO" id="GO:0030163">
    <property type="term" value="P:protein catabolic process"/>
    <property type="evidence" value="ECO:0007669"/>
    <property type="project" value="InterPro"/>
</dbReference>
<dbReference type="Gene3D" id="3.30.230.10">
    <property type="match status" value="1"/>
</dbReference>
<dbReference type="GO" id="GO:0004176">
    <property type="term" value="F:ATP-dependent peptidase activity"/>
    <property type="evidence" value="ECO:0007669"/>
    <property type="project" value="UniProtKB-UniRule"/>
</dbReference>
<dbReference type="PROSITE" id="PS50106">
    <property type="entry name" value="PDZ"/>
    <property type="match status" value="1"/>
</dbReference>
<dbReference type="Pfam" id="PF13180">
    <property type="entry name" value="PDZ_2"/>
    <property type="match status" value="1"/>
</dbReference>
<gene>
    <name evidence="2" type="ORF">E3T53_03980</name>
</gene>
<dbReference type="Gene3D" id="2.30.42.10">
    <property type="match status" value="1"/>
</dbReference>
<protein>
    <recommendedName>
        <fullName evidence="1">endopeptidase La</fullName>
        <ecNumber evidence="1">3.4.21.53</ecNumber>
    </recommendedName>
</protein>
<feature type="active site" evidence="1">
    <location>
        <position position="261"/>
    </location>
</feature>
<dbReference type="InterPro" id="IPR014721">
    <property type="entry name" value="Ribsml_uS5_D2-typ_fold_subgr"/>
</dbReference>
<keyword evidence="1" id="KW-0645">Protease</keyword>
<name>A0A4Y8KWA8_9MICO</name>